<comment type="similarity">
    <text evidence="7">Belongs to the GlnD family.</text>
</comment>
<dbReference type="Pfam" id="PF01842">
    <property type="entry name" value="ACT"/>
    <property type="match status" value="1"/>
</dbReference>
<dbReference type="CDD" id="cd05401">
    <property type="entry name" value="NT_GlnE_GlnD_like"/>
    <property type="match status" value="1"/>
</dbReference>
<keyword evidence="2 7" id="KW-0548">Nucleotidyltransferase</keyword>
<dbReference type="SUPFAM" id="SSF81301">
    <property type="entry name" value="Nucleotidyltransferase"/>
    <property type="match status" value="1"/>
</dbReference>
<evidence type="ECO:0000256" key="3">
    <source>
        <dbReference type="ARBA" id="ARBA00022737"/>
    </source>
</evidence>
<keyword evidence="1 7" id="KW-0808">Transferase</keyword>
<dbReference type="PROSITE" id="PS51671">
    <property type="entry name" value="ACT"/>
    <property type="match status" value="2"/>
</dbReference>
<organism evidence="10 11">
    <name type="scientific">Desulfobacula phenolica</name>
    <dbReference type="NCBI Taxonomy" id="90732"/>
    <lineage>
        <taxon>Bacteria</taxon>
        <taxon>Pseudomonadati</taxon>
        <taxon>Thermodesulfobacteriota</taxon>
        <taxon>Desulfobacteria</taxon>
        <taxon>Desulfobacterales</taxon>
        <taxon>Desulfobacteraceae</taxon>
        <taxon>Desulfobacula</taxon>
    </lineage>
</organism>
<feature type="domain" description="ACT" evidence="8">
    <location>
        <begin position="794"/>
        <end position="877"/>
    </location>
</feature>
<comment type="caution">
    <text evidence="7">Lacks conserved residue(s) required for the propagation of feature annotation.</text>
</comment>
<dbReference type="GO" id="GO:0008081">
    <property type="term" value="F:phosphoric diester hydrolase activity"/>
    <property type="evidence" value="ECO:0007669"/>
    <property type="project" value="UniProtKB-UniRule"/>
</dbReference>
<comment type="catalytic activity">
    <reaction evidence="7">
        <text>[protein-PII]-L-tyrosine + UTP = [protein-PII]-uridylyl-L-tyrosine + diphosphate</text>
        <dbReference type="Rhea" id="RHEA:13673"/>
        <dbReference type="Rhea" id="RHEA-COMP:12147"/>
        <dbReference type="Rhea" id="RHEA-COMP:12148"/>
        <dbReference type="ChEBI" id="CHEBI:33019"/>
        <dbReference type="ChEBI" id="CHEBI:46398"/>
        <dbReference type="ChEBI" id="CHEBI:46858"/>
        <dbReference type="ChEBI" id="CHEBI:90602"/>
        <dbReference type="EC" id="2.7.7.59"/>
    </reaction>
</comment>
<evidence type="ECO:0000313" key="11">
    <source>
        <dbReference type="Proteomes" id="UP000199608"/>
    </source>
</evidence>
<gene>
    <name evidence="7" type="primary">glnD</name>
    <name evidence="10" type="ORF">SAMN04487931_11085</name>
</gene>
<dbReference type="Pfam" id="PF01966">
    <property type="entry name" value="HD"/>
    <property type="match status" value="1"/>
</dbReference>
<dbReference type="EC" id="3.1.4.-" evidence="7"/>
<dbReference type="GO" id="GO:0008773">
    <property type="term" value="F:[protein-PII] uridylyltransferase activity"/>
    <property type="evidence" value="ECO:0007669"/>
    <property type="project" value="UniProtKB-UniRule"/>
</dbReference>
<keyword evidence="5 7" id="KW-0460">Magnesium</keyword>
<dbReference type="AlphaFoldDB" id="A0A1H2J166"/>
<comment type="activity regulation">
    <text evidence="7">Uridylyltransferase (UTase) activity is inhibited by glutamine, while glutamine activates uridylyl-removing (UR) activity.</text>
</comment>
<dbReference type="Pfam" id="PF08335">
    <property type="entry name" value="GlnD_UR_UTase"/>
    <property type="match status" value="1"/>
</dbReference>
<dbReference type="InterPro" id="IPR002912">
    <property type="entry name" value="ACT_dom"/>
</dbReference>
<dbReference type="InterPro" id="IPR006674">
    <property type="entry name" value="HD_domain"/>
</dbReference>
<dbReference type="NCBIfam" id="TIGR01693">
    <property type="entry name" value="UTase_glnD"/>
    <property type="match status" value="1"/>
</dbReference>
<evidence type="ECO:0000313" key="10">
    <source>
        <dbReference type="EMBL" id="SDU50207.1"/>
    </source>
</evidence>
<evidence type="ECO:0000256" key="1">
    <source>
        <dbReference type="ARBA" id="ARBA00022679"/>
    </source>
</evidence>
<evidence type="ECO:0000256" key="4">
    <source>
        <dbReference type="ARBA" id="ARBA00022801"/>
    </source>
</evidence>
<dbReference type="PIRSF" id="PIRSF006288">
    <property type="entry name" value="PII_uridyltransf"/>
    <property type="match status" value="1"/>
</dbReference>
<dbReference type="SUPFAM" id="SSF109604">
    <property type="entry name" value="HD-domain/PDEase-like"/>
    <property type="match status" value="1"/>
</dbReference>
<dbReference type="EC" id="2.7.7.59" evidence="7"/>
<protein>
    <recommendedName>
        <fullName evidence="7">Bifunctional uridylyltransferase/uridylyl-removing enzyme</fullName>
        <shortName evidence="7">UTase/UR</shortName>
    </recommendedName>
    <alternativeName>
        <fullName evidence="7">Bifunctional [protein-PII] modification enzyme</fullName>
    </alternativeName>
    <alternativeName>
        <fullName evidence="7">Bifunctional nitrogen sensor protein</fullName>
    </alternativeName>
    <domain>
        <recommendedName>
            <fullName evidence="7">[Protein-PII] uridylyltransferase</fullName>
            <shortName evidence="7">PII uridylyltransferase</shortName>
            <shortName evidence="7">UTase</shortName>
            <ecNumber evidence="7">2.7.7.59</ecNumber>
        </recommendedName>
    </domain>
    <domain>
        <recommendedName>
            <fullName evidence="7">[Protein-PII]-UMP uridylyl-removing enzyme</fullName>
            <shortName evidence="7">UR</shortName>
            <ecNumber evidence="7">3.1.4.-</ecNumber>
        </recommendedName>
    </domain>
</protein>
<dbReference type="InterPro" id="IPR045865">
    <property type="entry name" value="ACT-like_dom_sf"/>
</dbReference>
<dbReference type="RefSeq" id="WP_092236400.1">
    <property type="nucleotide sequence ID" value="NZ_FNLL01000010.1"/>
</dbReference>
<reference evidence="11" key="1">
    <citation type="submission" date="2016-10" db="EMBL/GenBank/DDBJ databases">
        <authorList>
            <person name="Varghese N."/>
            <person name="Submissions S."/>
        </authorList>
    </citation>
    <scope>NUCLEOTIDE SEQUENCE [LARGE SCALE GENOMIC DNA]</scope>
    <source>
        <strain evidence="11">DSM 3384</strain>
    </source>
</reference>
<dbReference type="SUPFAM" id="SSF81593">
    <property type="entry name" value="Nucleotidyltransferase substrate binding subunit/domain"/>
    <property type="match status" value="1"/>
</dbReference>
<evidence type="ECO:0000259" key="9">
    <source>
        <dbReference type="PROSITE" id="PS51831"/>
    </source>
</evidence>
<dbReference type="CDD" id="cd04873">
    <property type="entry name" value="ACT_UUR-ACR-like"/>
    <property type="match status" value="1"/>
</dbReference>
<dbReference type="CDD" id="cd04899">
    <property type="entry name" value="ACT_ACR-UUR-like_2"/>
    <property type="match status" value="1"/>
</dbReference>
<dbReference type="InterPro" id="IPR003607">
    <property type="entry name" value="HD/PDEase_dom"/>
</dbReference>
<dbReference type="Proteomes" id="UP000199608">
    <property type="component" value="Unassembled WGS sequence"/>
</dbReference>
<dbReference type="PANTHER" id="PTHR47320:SF1">
    <property type="entry name" value="BIFUNCTIONAL URIDYLYLTRANSFERASE_URIDYLYL-REMOVING ENZYME"/>
    <property type="match status" value="1"/>
</dbReference>
<feature type="domain" description="HD" evidence="9">
    <location>
        <begin position="442"/>
        <end position="559"/>
    </location>
</feature>
<dbReference type="InterPro" id="IPR010043">
    <property type="entry name" value="UTase/UR"/>
</dbReference>
<dbReference type="SMART" id="SM00471">
    <property type="entry name" value="HDc"/>
    <property type="match status" value="1"/>
</dbReference>
<evidence type="ECO:0000256" key="7">
    <source>
        <dbReference type="HAMAP-Rule" id="MF_00277"/>
    </source>
</evidence>
<dbReference type="GO" id="GO:0006808">
    <property type="term" value="P:regulation of nitrogen utilization"/>
    <property type="evidence" value="ECO:0007669"/>
    <property type="project" value="UniProtKB-UniRule"/>
</dbReference>
<keyword evidence="6 7" id="KW-0511">Multifunctional enzyme</keyword>
<sequence length="877" mass="101929">MDTSKTDILIKKREALIERFLSGDEPEFIEKHAVVIDEYIFTVFEQSIAARKMTISGTPFAIIALGGYGRKEQCIHSDIDLLILFKDTIPPEVEAFVQELLYPLWDARFEVGYAIRNISECLQMAFERFDILTTILDARFICGASLIYTSFMERFRSDLAAKHLKNTLNYLFEHGEKRHFDFGDSTYLIAPNLKSGFGGLRDYHTLLWYAKIKSDIKTRRDLEYYGFLSYFEYLSLKEALTDVWKIRNFLHYITKRKCDTLHFDYQTELAVLLGYRSKKQQPDVERFLGDLHNRMDFLKQINQITFEDLFANRRIKKGTTEPYPTKTHGLIIKKRRLNFANTIVILQKPDLLLRIFLESGKRKIPLSIEARRIVSEFLHLVDDELKTNPACIKIFKQILSMSYWEFNVLNVMLATGILENFIPEFSAIVNKIQYNHYHLFPVDKHSIRCVQIINSFKERAEPMAYTLYYSIFKEVRNKNVLLFAALLHDIGKSNPAKEHSKTGARIAKSILERFKFNSTEIQDAVFLIENHLILAKTATRRDISDEETAVYMANKIGKIRLLRMLYLLTVADSKATGPKAWNDWTENLLKDLFLKTMGILKKGELASRKARHLIDKKKKDVLQLLKKRWQEDEINKQLDSMSRRYLVYVPVQNIVDHINLYRHLGDKNFIWQISKENGSDIRTVSICGKDKPGLYSKIAGVFFVNKLDIVASQAYSLGEEHVLDIFKVTPPKDRIFEKEKWEKAENDLIRAIEDDHFLDNEFKKIPRMIRVSSGQNPEPNNVRIDNETSSFFTIIEVFTYDFPGLLFSITNALYRSNVNVNVAMVSTKVDQVVDVFYVKSIENDAKIETKQGLEQIKNAILKSLPQIAAKEVSNEKN</sequence>
<name>A0A1H2J166_9BACT</name>
<dbReference type="InterPro" id="IPR013546">
    <property type="entry name" value="PII_UdlTrfase/GS_AdlTrfase"/>
</dbReference>
<evidence type="ECO:0000256" key="2">
    <source>
        <dbReference type="ARBA" id="ARBA00022695"/>
    </source>
</evidence>
<dbReference type="Pfam" id="PF03445">
    <property type="entry name" value="DUF294"/>
    <property type="match status" value="1"/>
</dbReference>
<dbReference type="PROSITE" id="PS51831">
    <property type="entry name" value="HD"/>
    <property type="match status" value="1"/>
</dbReference>
<dbReference type="EMBL" id="FNLL01000010">
    <property type="protein sequence ID" value="SDU50207.1"/>
    <property type="molecule type" value="Genomic_DNA"/>
</dbReference>
<dbReference type="SUPFAM" id="SSF55021">
    <property type="entry name" value="ACT-like"/>
    <property type="match status" value="2"/>
</dbReference>
<comment type="function">
    <text evidence="7">Modifies, by uridylylation and deuridylylation, the PII regulatory proteins (GlnB and homologs), in response to the nitrogen status of the cell that GlnD senses through the glutamine level. Under low glutamine levels, catalyzes the conversion of the PII proteins and UTP to PII-UMP and PPi, while under higher glutamine levels, GlnD hydrolyzes PII-UMP to PII and UMP (deuridylylation). Thus, controls uridylylation state and activity of the PII proteins, and plays an important role in the regulation of nitrogen metabolism.</text>
</comment>
<feature type="region of interest" description="Uridylyltransferase" evidence="7">
    <location>
        <begin position="1"/>
        <end position="324"/>
    </location>
</feature>
<evidence type="ECO:0000256" key="5">
    <source>
        <dbReference type="ARBA" id="ARBA00022842"/>
    </source>
</evidence>
<dbReference type="PANTHER" id="PTHR47320">
    <property type="entry name" value="BIFUNCTIONAL URIDYLYLTRANSFERASE/URIDYLYL-REMOVING ENZYME"/>
    <property type="match status" value="1"/>
</dbReference>
<comment type="domain">
    <text evidence="7">Has four distinct domains: an N-terminal nucleotidyltransferase (NT) domain responsible for UTase activity, a central HD domain that encodes UR activity, and two C-terminal ACT domains that seem to have a role in glutamine sensing.</text>
</comment>
<evidence type="ECO:0000256" key="6">
    <source>
        <dbReference type="ARBA" id="ARBA00023268"/>
    </source>
</evidence>
<evidence type="ECO:0000259" key="8">
    <source>
        <dbReference type="PROSITE" id="PS51671"/>
    </source>
</evidence>
<dbReference type="CDD" id="cd00077">
    <property type="entry name" value="HDc"/>
    <property type="match status" value="1"/>
</dbReference>
<feature type="domain" description="ACT" evidence="8">
    <location>
        <begin position="683"/>
        <end position="770"/>
    </location>
</feature>
<comment type="cofactor">
    <cofactor evidence="7">
        <name>Mg(2+)</name>
        <dbReference type="ChEBI" id="CHEBI:18420"/>
    </cofactor>
</comment>
<dbReference type="HAMAP" id="MF_00277">
    <property type="entry name" value="PII_uridylyl_transf"/>
    <property type="match status" value="1"/>
</dbReference>
<dbReference type="InterPro" id="IPR005105">
    <property type="entry name" value="GlnD_Uridyltrans_N"/>
</dbReference>
<keyword evidence="4 7" id="KW-0378">Hydrolase</keyword>
<proteinExistence type="inferred from homology"/>
<comment type="catalytic activity">
    <reaction evidence="7">
        <text>[protein-PII]-uridylyl-L-tyrosine + H2O = [protein-PII]-L-tyrosine + UMP + H(+)</text>
        <dbReference type="Rhea" id="RHEA:48600"/>
        <dbReference type="Rhea" id="RHEA-COMP:12147"/>
        <dbReference type="Rhea" id="RHEA-COMP:12148"/>
        <dbReference type="ChEBI" id="CHEBI:15377"/>
        <dbReference type="ChEBI" id="CHEBI:15378"/>
        <dbReference type="ChEBI" id="CHEBI:46858"/>
        <dbReference type="ChEBI" id="CHEBI:57865"/>
        <dbReference type="ChEBI" id="CHEBI:90602"/>
    </reaction>
</comment>
<dbReference type="Gene3D" id="1.10.3210.10">
    <property type="entry name" value="Hypothetical protein af1432"/>
    <property type="match status" value="1"/>
</dbReference>
<accession>A0A1H2J166</accession>
<dbReference type="InterPro" id="IPR043519">
    <property type="entry name" value="NT_sf"/>
</dbReference>
<keyword evidence="11" id="KW-1185">Reference proteome</keyword>
<keyword evidence="3" id="KW-0677">Repeat</keyword>